<dbReference type="CDD" id="cd10234">
    <property type="entry name" value="ASKHA_NBD_HSP70_DnaK-like"/>
    <property type="match status" value="1"/>
</dbReference>
<dbReference type="PRINTS" id="PR00301">
    <property type="entry name" value="HEATSHOCK70"/>
</dbReference>
<gene>
    <name evidence="5 8" type="primary">dnaK</name>
    <name evidence="8" type="ORF">HA227_01875</name>
</gene>
<dbReference type="SUPFAM" id="SSF53067">
    <property type="entry name" value="Actin-like ATPase domain"/>
    <property type="match status" value="2"/>
</dbReference>
<evidence type="ECO:0000256" key="5">
    <source>
        <dbReference type="HAMAP-Rule" id="MF_00332"/>
    </source>
</evidence>
<evidence type="ECO:0000256" key="1">
    <source>
        <dbReference type="ARBA" id="ARBA00007381"/>
    </source>
</evidence>
<keyword evidence="3 5" id="KW-0067">ATP-binding</keyword>
<dbReference type="HAMAP" id="MF_00332">
    <property type="entry name" value="DnaK"/>
    <property type="match status" value="1"/>
</dbReference>
<dbReference type="GO" id="GO:0005524">
    <property type="term" value="F:ATP binding"/>
    <property type="evidence" value="ECO:0007669"/>
    <property type="project" value="UniProtKB-UniRule"/>
</dbReference>
<reference evidence="9" key="1">
    <citation type="journal article" date="2020" name="bioRxiv">
        <title>A rank-normalized archaeal taxonomy based on genome phylogeny resolves widespread incomplete and uneven classifications.</title>
        <authorList>
            <person name="Rinke C."/>
            <person name="Chuvochina M."/>
            <person name="Mussig A.J."/>
            <person name="Chaumeil P.-A."/>
            <person name="Waite D.W."/>
            <person name="Whitman W.B."/>
            <person name="Parks D.H."/>
            <person name="Hugenholtz P."/>
        </authorList>
    </citation>
    <scope>NUCLEOTIDE SEQUENCE [LARGE SCALE GENOMIC DNA]</scope>
</reference>
<dbReference type="PROSITE" id="PS00329">
    <property type="entry name" value="HSP70_2"/>
    <property type="match status" value="1"/>
</dbReference>
<dbReference type="Proteomes" id="UP000527315">
    <property type="component" value="Unassembled WGS sequence"/>
</dbReference>
<dbReference type="Pfam" id="PF00012">
    <property type="entry name" value="HSP70"/>
    <property type="match status" value="2"/>
</dbReference>
<dbReference type="Gene3D" id="3.30.30.30">
    <property type="match status" value="1"/>
</dbReference>
<feature type="region of interest" description="Disordered" evidence="7">
    <location>
        <begin position="581"/>
        <end position="620"/>
    </location>
</feature>
<dbReference type="EMBL" id="DUFJ01000049">
    <property type="protein sequence ID" value="HIH32979.1"/>
    <property type="molecule type" value="Genomic_DNA"/>
</dbReference>
<feature type="compositionally biased region" description="Basic and acidic residues" evidence="7">
    <location>
        <begin position="586"/>
        <end position="620"/>
    </location>
</feature>
<dbReference type="InterPro" id="IPR029047">
    <property type="entry name" value="HSP70_peptide-bd_sf"/>
</dbReference>
<evidence type="ECO:0000313" key="9">
    <source>
        <dbReference type="Proteomes" id="UP000527315"/>
    </source>
</evidence>
<comment type="caution">
    <text evidence="8">The sequence shown here is derived from an EMBL/GenBank/DDBJ whole genome shotgun (WGS) entry which is preliminary data.</text>
</comment>
<dbReference type="GO" id="GO:0140662">
    <property type="term" value="F:ATP-dependent protein folding chaperone"/>
    <property type="evidence" value="ECO:0007669"/>
    <property type="project" value="InterPro"/>
</dbReference>
<evidence type="ECO:0000313" key="8">
    <source>
        <dbReference type="EMBL" id="HIH32979.1"/>
    </source>
</evidence>
<keyword evidence="4 5" id="KW-0143">Chaperone</keyword>
<dbReference type="PROSITE" id="PS00297">
    <property type="entry name" value="HSP70_1"/>
    <property type="match status" value="1"/>
</dbReference>
<dbReference type="InterPro" id="IPR012725">
    <property type="entry name" value="Chaperone_DnaK"/>
</dbReference>
<evidence type="ECO:0000256" key="7">
    <source>
        <dbReference type="SAM" id="MobiDB-lite"/>
    </source>
</evidence>
<keyword evidence="2 5" id="KW-0547">Nucleotide-binding</keyword>
<organism evidence="8 9">
    <name type="scientific">Candidatus Iainarchaeum sp</name>
    <dbReference type="NCBI Taxonomy" id="3101447"/>
    <lineage>
        <taxon>Archaea</taxon>
        <taxon>Candidatus Iainarchaeota</taxon>
        <taxon>Candidatus Iainarchaeia</taxon>
        <taxon>Candidatus Iainarchaeales</taxon>
        <taxon>Candidatus Iainarchaeaceae</taxon>
        <taxon>Candidatus Iainarchaeum</taxon>
    </lineage>
</organism>
<dbReference type="InterPro" id="IPR029048">
    <property type="entry name" value="HSP70_C_sf"/>
</dbReference>
<protein>
    <recommendedName>
        <fullName evidence="5">Chaperone protein DnaK</fullName>
    </recommendedName>
    <alternativeName>
        <fullName evidence="5">HSP70</fullName>
    </alternativeName>
    <alternativeName>
        <fullName evidence="5">Heat shock 70 kDa protein</fullName>
    </alternativeName>
    <alternativeName>
        <fullName evidence="5">Heat shock protein 70</fullName>
    </alternativeName>
</protein>
<dbReference type="FunFam" id="1.20.1270.10:FF:000001">
    <property type="entry name" value="Molecular chaperone DnaK"/>
    <property type="match status" value="1"/>
</dbReference>
<dbReference type="Gene3D" id="3.30.420.40">
    <property type="match status" value="3"/>
</dbReference>
<dbReference type="AlphaFoldDB" id="A0A7J4KV32"/>
<dbReference type="SUPFAM" id="SSF100920">
    <property type="entry name" value="Heat shock protein 70kD (HSP70), peptide-binding domain"/>
    <property type="match status" value="1"/>
</dbReference>
<dbReference type="NCBIfam" id="TIGR02350">
    <property type="entry name" value="prok_dnaK"/>
    <property type="match status" value="1"/>
</dbReference>
<dbReference type="Gene3D" id="1.20.1270.10">
    <property type="match status" value="1"/>
</dbReference>
<dbReference type="GO" id="GO:0051082">
    <property type="term" value="F:unfolded protein binding"/>
    <property type="evidence" value="ECO:0007669"/>
    <property type="project" value="InterPro"/>
</dbReference>
<feature type="region of interest" description="Disordered" evidence="7">
    <location>
        <begin position="490"/>
        <end position="510"/>
    </location>
</feature>
<evidence type="ECO:0000256" key="3">
    <source>
        <dbReference type="ARBA" id="ARBA00022840"/>
    </source>
</evidence>
<dbReference type="SUPFAM" id="SSF100934">
    <property type="entry name" value="Heat shock protein 70kD (HSP70), C-terminal subdomain"/>
    <property type="match status" value="1"/>
</dbReference>
<evidence type="ECO:0000256" key="6">
    <source>
        <dbReference type="RuleBase" id="RU003322"/>
    </source>
</evidence>
<comment type="similarity">
    <text evidence="1 5 6">Belongs to the heat shock protein 70 family.</text>
</comment>
<accession>A0A7J4KV32</accession>
<dbReference type="FunFam" id="2.60.34.10:FF:000014">
    <property type="entry name" value="Chaperone protein DnaK HSP70"/>
    <property type="match status" value="1"/>
</dbReference>
<name>A0A7J4KV32_9ARCH</name>
<dbReference type="Gene3D" id="2.60.34.10">
    <property type="entry name" value="Substrate Binding Domain Of DNAk, Chain A, domain 1"/>
    <property type="match status" value="1"/>
</dbReference>
<evidence type="ECO:0000256" key="2">
    <source>
        <dbReference type="ARBA" id="ARBA00022741"/>
    </source>
</evidence>
<dbReference type="InterPro" id="IPR018181">
    <property type="entry name" value="Heat_shock_70_CS"/>
</dbReference>
<dbReference type="FunFam" id="3.90.640.10:FF:000003">
    <property type="entry name" value="Molecular chaperone DnaK"/>
    <property type="match status" value="1"/>
</dbReference>
<dbReference type="PANTHER" id="PTHR19375">
    <property type="entry name" value="HEAT SHOCK PROTEIN 70KDA"/>
    <property type="match status" value="1"/>
</dbReference>
<feature type="compositionally biased region" description="Basic and acidic residues" evidence="7">
    <location>
        <begin position="490"/>
        <end position="509"/>
    </location>
</feature>
<dbReference type="NCBIfam" id="NF001413">
    <property type="entry name" value="PRK00290.1"/>
    <property type="match status" value="1"/>
</dbReference>
<evidence type="ECO:0000256" key="4">
    <source>
        <dbReference type="ARBA" id="ARBA00023186"/>
    </source>
</evidence>
<proteinExistence type="inferred from homology"/>
<dbReference type="Gene3D" id="3.90.640.10">
    <property type="entry name" value="Actin, Chain A, domain 4"/>
    <property type="match status" value="1"/>
</dbReference>
<dbReference type="PROSITE" id="PS01036">
    <property type="entry name" value="HSP70_3"/>
    <property type="match status" value="1"/>
</dbReference>
<dbReference type="InterPro" id="IPR013126">
    <property type="entry name" value="Hsp_70_fam"/>
</dbReference>
<dbReference type="InterPro" id="IPR043129">
    <property type="entry name" value="ATPase_NBD"/>
</dbReference>
<dbReference type="FunFam" id="3.30.420.40:FF:000071">
    <property type="entry name" value="Molecular chaperone DnaK"/>
    <property type="match status" value="1"/>
</dbReference>
<sequence length="620" mass="67484">MAKLIGIDLGTTNSGAAVLEAGKPRIIPSAEGVSLYGKAFPSVVAFTKEGQMLVGEPAKRQAVSNPENTFTAFKRKMGTDFKYKAGGKEYNPQQLSAFLLQKIKKDAEAFLGEKVEKAVITVPAYFDDNQRQATKDAGAIAGLEVIRIINEPTAASLAYGLDKQSKEQKIVVFDFGGGTLDVTVMEFGNGVFEVKSTSGDTQLGGTDMDASLTEFLLQEFKKIEAIDLRKDSVAMQRLKESAERAKIELSTSLSTDINLPYITADSSGPKHFTYTLNRAKLEEIVMPLIKKCEKPVRQALADAKLEAADIGKIILIGGPTRMPAVQKFIETQFGKVPERGVDPMEAVAAGAAIQAGVLAGEVKDILLLDVTPLSLGVETLGGVLTKLIERNTTIPTRKSQIFSTAADSQTAVDIHVLQGERPMALDNKTLGRFQLVGIPPAPRGIPQIEVSFDIDANGIVHVTAKDLGTGKQQSIKIIAAQKLSEEEIKRMQKEAEEHASEDEKRKQEIETINNADSLVYQTENLLKDFEGKVSSSEIEKIKAKIEEMKALLKPEKKDANAIKAKLAELQALVQEASTELYQKAQQARDQKQEPEQKPEGTNPDKDNAVDADFKVEDDKK</sequence>
<comment type="function">
    <text evidence="5">Acts as a chaperone.</text>
</comment>